<comment type="caution">
    <text evidence="7">The sequence shown here is derived from an EMBL/GenBank/DDBJ whole genome shotgun (WGS) entry which is preliminary data.</text>
</comment>
<keyword evidence="4" id="KW-0486">Methionine biosynthesis</keyword>
<evidence type="ECO:0000256" key="2">
    <source>
        <dbReference type="ARBA" id="ARBA00011881"/>
    </source>
</evidence>
<evidence type="ECO:0000256" key="3">
    <source>
        <dbReference type="ARBA" id="ARBA00022898"/>
    </source>
</evidence>
<feature type="modified residue" description="N6-(pyridoxal phosphate)lysine" evidence="5">
    <location>
        <position position="196"/>
    </location>
</feature>
<dbReference type="Pfam" id="PF01053">
    <property type="entry name" value="Cys_Met_Meta_PP"/>
    <property type="match status" value="1"/>
</dbReference>
<dbReference type="GO" id="GO:0009086">
    <property type="term" value="P:methionine biosynthetic process"/>
    <property type="evidence" value="ECO:0007669"/>
    <property type="project" value="UniProtKB-KW"/>
</dbReference>
<sequence>MTNRYGDSTRSVKAVNSRAIPGQPVVSAPVLASTYHLSTDEAADLDTYGRSANPTWRHLESALAQLEGADSALVFGSGMAAISAVLRVLAKPGSVLVVPADGYYQVRRYAAEYLVPIGVTVIEAGSTDICDVAGSADVVLAETPTNPGLNVVDLHRLATICHGRGASLVVDNTSATPLGQQPLSLGADLVVASATKALSGHSDVLAGYVAGSQPELIAALERERLLAGAILGAFDAWLVLRSLGSAGLRFERQCRNAQALATMLRDHPAVRAVRYPGLSDDPAYPVAAAQMRRFGGLVSVELADAAAVHALVERSELLIAATSFGGIHTSVDRRARWGDPVSDGFARIALGIEDTDDLLADVERALEAPAP</sequence>
<dbReference type="GO" id="GO:0019346">
    <property type="term" value="P:transsulfuration"/>
    <property type="evidence" value="ECO:0007669"/>
    <property type="project" value="InterPro"/>
</dbReference>
<reference evidence="7 8" key="1">
    <citation type="submission" date="2019-07" db="EMBL/GenBank/DDBJ databases">
        <title>New Mycobacterium species.</title>
        <authorList>
            <person name="Tortoli E."/>
            <person name="Ghielmetti G."/>
            <person name="Friedel U."/>
            <person name="Trovato A."/>
        </authorList>
    </citation>
    <scope>NUCLEOTIDE SEQUENCE [LARGE SCALE GENOMIC DNA]</scope>
    <source>
        <strain evidence="7 8">16-83</strain>
    </source>
</reference>
<dbReference type="GO" id="GO:0030170">
    <property type="term" value="F:pyridoxal phosphate binding"/>
    <property type="evidence" value="ECO:0007669"/>
    <property type="project" value="InterPro"/>
</dbReference>
<dbReference type="SUPFAM" id="SSF53383">
    <property type="entry name" value="PLP-dependent transferases"/>
    <property type="match status" value="1"/>
</dbReference>
<dbReference type="InterPro" id="IPR015422">
    <property type="entry name" value="PyrdxlP-dep_Trfase_small"/>
</dbReference>
<dbReference type="InterPro" id="IPR015424">
    <property type="entry name" value="PyrdxlP-dep_Trfase"/>
</dbReference>
<dbReference type="NCBIfam" id="NF005758">
    <property type="entry name" value="PRK07582.1"/>
    <property type="match status" value="1"/>
</dbReference>
<organism evidence="7 8">
    <name type="scientific">Mycobacterium helveticum</name>
    <dbReference type="NCBI Taxonomy" id="2592811"/>
    <lineage>
        <taxon>Bacteria</taxon>
        <taxon>Bacillati</taxon>
        <taxon>Actinomycetota</taxon>
        <taxon>Actinomycetes</taxon>
        <taxon>Mycobacteriales</taxon>
        <taxon>Mycobacteriaceae</taxon>
        <taxon>Mycobacterium</taxon>
    </lineage>
</organism>
<evidence type="ECO:0000313" key="8">
    <source>
        <dbReference type="Proteomes" id="UP000320513"/>
    </source>
</evidence>
<keyword evidence="8" id="KW-1185">Reference proteome</keyword>
<keyword evidence="3 5" id="KW-0663">Pyridoxal phosphate</keyword>
<dbReference type="PANTHER" id="PTHR11808">
    <property type="entry name" value="TRANS-SULFURATION ENZYME FAMILY MEMBER"/>
    <property type="match status" value="1"/>
</dbReference>
<dbReference type="GO" id="GO:0019343">
    <property type="term" value="P:cysteine biosynthetic process via cystathionine"/>
    <property type="evidence" value="ECO:0007669"/>
    <property type="project" value="TreeGrafter"/>
</dbReference>
<dbReference type="Gene3D" id="3.90.1150.10">
    <property type="entry name" value="Aspartate Aminotransferase, domain 1"/>
    <property type="match status" value="1"/>
</dbReference>
<dbReference type="RefSeq" id="WP_144957009.1">
    <property type="nucleotide sequence ID" value="NZ_VMQU01000206.1"/>
</dbReference>
<dbReference type="Proteomes" id="UP000320513">
    <property type="component" value="Unassembled WGS sequence"/>
</dbReference>
<evidence type="ECO:0000256" key="4">
    <source>
        <dbReference type="ARBA" id="ARBA00023167"/>
    </source>
</evidence>
<comment type="cofactor">
    <cofactor evidence="1 6">
        <name>pyridoxal 5'-phosphate</name>
        <dbReference type="ChEBI" id="CHEBI:597326"/>
    </cofactor>
</comment>
<keyword evidence="4" id="KW-0028">Amino-acid biosynthesis</keyword>
<evidence type="ECO:0000256" key="5">
    <source>
        <dbReference type="PIRSR" id="PIRSR001434-2"/>
    </source>
</evidence>
<name>A0A557WX14_9MYCO</name>
<comment type="similarity">
    <text evidence="6">Belongs to the trans-sulfuration enzymes family.</text>
</comment>
<dbReference type="AlphaFoldDB" id="A0A557WX14"/>
<dbReference type="InterPro" id="IPR000277">
    <property type="entry name" value="Cys/Met-Metab_PyrdxlP-dep_enz"/>
</dbReference>
<gene>
    <name evidence="7" type="ORF">FPZ47_26285</name>
</gene>
<dbReference type="GO" id="GO:0004123">
    <property type="term" value="F:cystathionine gamma-lyase activity"/>
    <property type="evidence" value="ECO:0007669"/>
    <property type="project" value="TreeGrafter"/>
</dbReference>
<accession>A0A557WX14</accession>
<dbReference type="Gene3D" id="3.40.640.10">
    <property type="entry name" value="Type I PLP-dependent aspartate aminotransferase-like (Major domain)"/>
    <property type="match status" value="1"/>
</dbReference>
<evidence type="ECO:0000256" key="6">
    <source>
        <dbReference type="RuleBase" id="RU362118"/>
    </source>
</evidence>
<evidence type="ECO:0000313" key="7">
    <source>
        <dbReference type="EMBL" id="TVS77780.1"/>
    </source>
</evidence>
<protein>
    <submittedName>
        <fullName evidence="7">Cystathionine gamma-lyase</fullName>
        <ecNumber evidence="7">4.4.1.1</ecNumber>
    </submittedName>
</protein>
<dbReference type="GO" id="GO:0005737">
    <property type="term" value="C:cytoplasm"/>
    <property type="evidence" value="ECO:0007669"/>
    <property type="project" value="TreeGrafter"/>
</dbReference>
<dbReference type="OrthoDB" id="9780685at2"/>
<dbReference type="EC" id="4.4.1.1" evidence="7"/>
<comment type="subunit">
    <text evidence="2">Homotetramer.</text>
</comment>
<proteinExistence type="inferred from homology"/>
<dbReference type="InterPro" id="IPR015421">
    <property type="entry name" value="PyrdxlP-dep_Trfase_major"/>
</dbReference>
<keyword evidence="7" id="KW-0456">Lyase</keyword>
<dbReference type="PANTHER" id="PTHR11808:SF85">
    <property type="entry name" value="CYSTATHIONINE GAMMA-LYASE-RELATED"/>
    <property type="match status" value="1"/>
</dbReference>
<evidence type="ECO:0000256" key="1">
    <source>
        <dbReference type="ARBA" id="ARBA00001933"/>
    </source>
</evidence>
<dbReference type="PIRSF" id="PIRSF001434">
    <property type="entry name" value="CGS"/>
    <property type="match status" value="1"/>
</dbReference>
<dbReference type="EMBL" id="VMQU01000206">
    <property type="protein sequence ID" value="TVS77780.1"/>
    <property type="molecule type" value="Genomic_DNA"/>
</dbReference>